<accession>A0ABR1WR42</accession>
<keyword evidence="3" id="KW-1185">Reference proteome</keyword>
<dbReference type="Proteomes" id="UP001480595">
    <property type="component" value="Unassembled WGS sequence"/>
</dbReference>
<name>A0ABR1WR42_9PEZI</name>
<protein>
    <submittedName>
        <fullName evidence="2">Uncharacterized protein</fullName>
    </submittedName>
</protein>
<evidence type="ECO:0000313" key="2">
    <source>
        <dbReference type="EMBL" id="KAK8086008.1"/>
    </source>
</evidence>
<comment type="caution">
    <text evidence="2">The sequence shown here is derived from an EMBL/GenBank/DDBJ whole genome shotgun (WGS) entry which is preliminary data.</text>
</comment>
<proteinExistence type="predicted"/>
<dbReference type="GeneID" id="92085454"/>
<evidence type="ECO:0000256" key="1">
    <source>
        <dbReference type="SAM" id="MobiDB-lite"/>
    </source>
</evidence>
<dbReference type="EMBL" id="JAQQWL010000002">
    <property type="protein sequence ID" value="KAK8086008.1"/>
    <property type="molecule type" value="Genomic_DNA"/>
</dbReference>
<reference evidence="2 3" key="1">
    <citation type="submission" date="2023-01" db="EMBL/GenBank/DDBJ databases">
        <title>Analysis of 21 Apiospora genomes using comparative genomics revels a genus with tremendous synthesis potential of carbohydrate active enzymes and secondary metabolites.</title>
        <authorList>
            <person name="Sorensen T."/>
        </authorList>
    </citation>
    <scope>NUCLEOTIDE SEQUENCE [LARGE SCALE GENOMIC DNA]</scope>
    <source>
        <strain evidence="2 3">CBS 135458</strain>
    </source>
</reference>
<feature type="region of interest" description="Disordered" evidence="1">
    <location>
        <begin position="1"/>
        <end position="23"/>
    </location>
</feature>
<feature type="compositionally biased region" description="Basic and acidic residues" evidence="1">
    <location>
        <begin position="8"/>
        <end position="19"/>
    </location>
</feature>
<dbReference type="RefSeq" id="XP_066720532.1">
    <property type="nucleotide sequence ID" value="XM_066852391.1"/>
</dbReference>
<organism evidence="2 3">
    <name type="scientific">Apiospora phragmitis</name>
    <dbReference type="NCBI Taxonomy" id="2905665"/>
    <lineage>
        <taxon>Eukaryota</taxon>
        <taxon>Fungi</taxon>
        <taxon>Dikarya</taxon>
        <taxon>Ascomycota</taxon>
        <taxon>Pezizomycotina</taxon>
        <taxon>Sordariomycetes</taxon>
        <taxon>Xylariomycetidae</taxon>
        <taxon>Amphisphaeriales</taxon>
        <taxon>Apiosporaceae</taxon>
        <taxon>Apiospora</taxon>
    </lineage>
</organism>
<sequence>MHCQDPTDAARDASTRTDGIEGPSVWRIQKTSVEQIMALSDPATPHMVVMGNSIVDGSYKTYTDLVYASLRDGDGTKTRRACEHEGGHEEGASHCAANQAHVEAFLRADHDRLALSFFAIHPAYALPLSPGEHVDHFIRDKASDWSPPHGTELWRLWEQCRADADRVGTGEENMGTFRWQHAFLESKGRLGALLRQAQREDDLMPLKAPVKCM</sequence>
<evidence type="ECO:0000313" key="3">
    <source>
        <dbReference type="Proteomes" id="UP001480595"/>
    </source>
</evidence>
<gene>
    <name evidence="2" type="ORF">PG994_000982</name>
</gene>